<dbReference type="PROSITE" id="PS51318">
    <property type="entry name" value="TAT"/>
    <property type="match status" value="1"/>
</dbReference>
<feature type="chain" id="PRO_5045751086" description="DUF8094 domain-containing protein" evidence="1">
    <location>
        <begin position="25"/>
        <end position="338"/>
    </location>
</feature>
<evidence type="ECO:0000313" key="3">
    <source>
        <dbReference type="EMBL" id="GAA1709113.1"/>
    </source>
</evidence>
<proteinExistence type="predicted"/>
<organism evidence="3 4">
    <name type="scientific">Isoptericola hypogeus</name>
    <dbReference type="NCBI Taxonomy" id="300179"/>
    <lineage>
        <taxon>Bacteria</taxon>
        <taxon>Bacillati</taxon>
        <taxon>Actinomycetota</taxon>
        <taxon>Actinomycetes</taxon>
        <taxon>Micrococcales</taxon>
        <taxon>Promicromonosporaceae</taxon>
        <taxon>Isoptericola</taxon>
    </lineage>
</organism>
<evidence type="ECO:0000313" key="4">
    <source>
        <dbReference type="Proteomes" id="UP001501138"/>
    </source>
</evidence>
<evidence type="ECO:0000256" key="1">
    <source>
        <dbReference type="SAM" id="SignalP"/>
    </source>
</evidence>
<name>A0ABN2IPE4_9MICO</name>
<dbReference type="PROSITE" id="PS51257">
    <property type="entry name" value="PROKAR_LIPOPROTEIN"/>
    <property type="match status" value="1"/>
</dbReference>
<protein>
    <recommendedName>
        <fullName evidence="2">DUF8094 domain-containing protein</fullName>
    </recommendedName>
</protein>
<evidence type="ECO:0000259" key="2">
    <source>
        <dbReference type="Pfam" id="PF26366"/>
    </source>
</evidence>
<gene>
    <name evidence="3" type="ORF">GCM10009809_01700</name>
</gene>
<feature type="signal peptide" evidence="1">
    <location>
        <begin position="1"/>
        <end position="24"/>
    </location>
</feature>
<comment type="caution">
    <text evidence="3">The sequence shown here is derived from an EMBL/GenBank/DDBJ whole genome shotgun (WGS) entry which is preliminary data.</text>
</comment>
<dbReference type="InterPro" id="IPR058407">
    <property type="entry name" value="DUF8094"/>
</dbReference>
<feature type="domain" description="DUF8094" evidence="2">
    <location>
        <begin position="42"/>
        <end position="337"/>
    </location>
</feature>
<dbReference type="RefSeq" id="WP_344244700.1">
    <property type="nucleotide sequence ID" value="NZ_BAAAPM010000002.1"/>
</dbReference>
<keyword evidence="1" id="KW-0732">Signal</keyword>
<keyword evidence="4" id="KW-1185">Reference proteome</keyword>
<accession>A0ABN2IPE4</accession>
<dbReference type="Proteomes" id="UP001501138">
    <property type="component" value="Unassembled WGS sequence"/>
</dbReference>
<dbReference type="InterPro" id="IPR006311">
    <property type="entry name" value="TAT_signal"/>
</dbReference>
<sequence length="338" mass="36032">MNRRTTRRGLAAASAVVVSAALLAGCADELPQPQAGEPFEGPVLTKEQNTEVLNAVATTLGEADKKRQPSALKPRVTGPALEVRKSQLHVAEELDNDEFVTDVPSASQQMIIPTTETWPRTSFSITEQTEDFLTPRLVALDQDSARGEYRMWAWVQLIPKVVMPAFADTGIGSEAVAADDDSLVATPADALAQYADLVTLGSEKSSFAKGFELPEGDLVSRVQTDAKNVRETPGFEDADGEYSVKFGARKGEVRAVRTADGGALVMGVLDGKSSLTVEEGGEVPPFTETQEALLGDVDPTNELEVGYTDMVALYVPAKGSDEKMRALGYSHVATAASN</sequence>
<dbReference type="Pfam" id="PF26366">
    <property type="entry name" value="DUF8094"/>
    <property type="match status" value="1"/>
</dbReference>
<reference evidence="3 4" key="1">
    <citation type="journal article" date="2019" name="Int. J. Syst. Evol. Microbiol.">
        <title>The Global Catalogue of Microorganisms (GCM) 10K type strain sequencing project: providing services to taxonomists for standard genome sequencing and annotation.</title>
        <authorList>
            <consortium name="The Broad Institute Genomics Platform"/>
            <consortium name="The Broad Institute Genome Sequencing Center for Infectious Disease"/>
            <person name="Wu L."/>
            <person name="Ma J."/>
        </authorList>
    </citation>
    <scope>NUCLEOTIDE SEQUENCE [LARGE SCALE GENOMIC DNA]</scope>
    <source>
        <strain evidence="3 4">JCM 15589</strain>
    </source>
</reference>
<dbReference type="EMBL" id="BAAAPM010000002">
    <property type="protein sequence ID" value="GAA1709113.1"/>
    <property type="molecule type" value="Genomic_DNA"/>
</dbReference>